<dbReference type="Pfam" id="PF03972">
    <property type="entry name" value="MmgE_PrpD_N"/>
    <property type="match status" value="1"/>
</dbReference>
<evidence type="ECO:0000259" key="3">
    <source>
        <dbReference type="Pfam" id="PF19305"/>
    </source>
</evidence>
<evidence type="ECO:0000313" key="4">
    <source>
        <dbReference type="EMBL" id="MBZ1351059.1"/>
    </source>
</evidence>
<dbReference type="RefSeq" id="WP_259661460.1">
    <property type="nucleotide sequence ID" value="NZ_JAHXRI010000007.1"/>
</dbReference>
<dbReference type="InterPro" id="IPR045337">
    <property type="entry name" value="MmgE_PrpD_C"/>
</dbReference>
<dbReference type="Gene3D" id="3.30.1330.120">
    <property type="entry name" value="2-methylcitrate dehydratase PrpD"/>
    <property type="match status" value="1"/>
</dbReference>
<dbReference type="InterPro" id="IPR036148">
    <property type="entry name" value="MmgE/PrpD_sf"/>
</dbReference>
<dbReference type="SUPFAM" id="SSF103378">
    <property type="entry name" value="2-methylcitrate dehydratase PrpD"/>
    <property type="match status" value="1"/>
</dbReference>
<sequence length="459" mass="48640">MTTKEQTILQTFADYFCAGKFEQIPPEVVHKSKLLMIDLVGVAIAGLKMDFPKMMIEYLADLQGKPEATLFGSTAKVPALHAALGNGVSGHALDMDDGYRFGGVHAGVAVIPAALAYAEANKASGQSLLLSVIMGYEIVNRISKAMNPSHLSRGFHTTGTLGVLGAAAACGVLGGLNKEQMASAMSIAALQGAGLLQILTEGAMVKPLHPGKAAMAGVLSVDLAKRGANGPVTALEGQKGLFKAMADEVKLDALFEGLGSHFYLHDQYIKLHAACRHVHPTVDGVQEIMRKQQLTFADIESVDIATYPVAISFCGAKEIPDSAEGAKFSLAYSVAMAAYYGDVGEDRYVQSVVANKEIQGLANRINATLDDKWAKAYPASRGASIVLKTTKGATYNVDVPLAKGEPENPASDEDIIAKYRHNAEGQDPTVVEQLLQVLLSLEKHSASDVTALMAKMRRG</sequence>
<feature type="domain" description="MmgE/PrpD C-terminal" evidence="3">
    <location>
        <begin position="272"/>
        <end position="428"/>
    </location>
</feature>
<dbReference type="InterPro" id="IPR042188">
    <property type="entry name" value="MmgE/PrpD_sf_2"/>
</dbReference>
<evidence type="ECO:0000259" key="2">
    <source>
        <dbReference type="Pfam" id="PF03972"/>
    </source>
</evidence>
<accession>A0A953NCD0</accession>
<keyword evidence="5" id="KW-1185">Reference proteome</keyword>
<organism evidence="4 5">
    <name type="scientific">Zwartia hollandica</name>
    <dbReference type="NCBI Taxonomy" id="324606"/>
    <lineage>
        <taxon>Bacteria</taxon>
        <taxon>Pseudomonadati</taxon>
        <taxon>Pseudomonadota</taxon>
        <taxon>Betaproteobacteria</taxon>
        <taxon>Burkholderiales</taxon>
        <taxon>Alcaligenaceae</taxon>
        <taxon>Zwartia</taxon>
    </lineage>
</organism>
<dbReference type="AlphaFoldDB" id="A0A953NCD0"/>
<dbReference type="Gene3D" id="1.10.4100.10">
    <property type="entry name" value="2-methylcitrate dehydratase PrpD"/>
    <property type="match status" value="1"/>
</dbReference>
<dbReference type="InterPro" id="IPR005656">
    <property type="entry name" value="MmgE_PrpD"/>
</dbReference>
<dbReference type="Pfam" id="PF19305">
    <property type="entry name" value="MmgE_PrpD_C"/>
    <property type="match status" value="1"/>
</dbReference>
<gene>
    <name evidence="4" type="ORF">KZZ10_10415</name>
</gene>
<proteinExistence type="inferred from homology"/>
<dbReference type="Proteomes" id="UP000739565">
    <property type="component" value="Unassembled WGS sequence"/>
</dbReference>
<name>A0A953NCD0_9BURK</name>
<protein>
    <submittedName>
        <fullName evidence="4">MmgE/PrpD family protein</fullName>
    </submittedName>
</protein>
<dbReference type="PANTHER" id="PTHR16943:SF8">
    <property type="entry name" value="2-METHYLCITRATE DEHYDRATASE"/>
    <property type="match status" value="1"/>
</dbReference>
<dbReference type="GO" id="GO:0016829">
    <property type="term" value="F:lyase activity"/>
    <property type="evidence" value="ECO:0007669"/>
    <property type="project" value="InterPro"/>
</dbReference>
<reference evidence="4" key="1">
    <citation type="submission" date="2021-07" db="EMBL/GenBank/DDBJ databases">
        <title>New genus and species of the family Alcaligenaceae.</title>
        <authorList>
            <person name="Hahn M.W."/>
        </authorList>
    </citation>
    <scope>NUCLEOTIDE SEQUENCE</scope>
    <source>
        <strain evidence="4">LF4-65</strain>
    </source>
</reference>
<dbReference type="EMBL" id="JAHXRI010000007">
    <property type="protein sequence ID" value="MBZ1351059.1"/>
    <property type="molecule type" value="Genomic_DNA"/>
</dbReference>
<comment type="similarity">
    <text evidence="1">Belongs to the PrpD family.</text>
</comment>
<dbReference type="InterPro" id="IPR045336">
    <property type="entry name" value="MmgE_PrpD_N"/>
</dbReference>
<evidence type="ECO:0000256" key="1">
    <source>
        <dbReference type="ARBA" id="ARBA00006174"/>
    </source>
</evidence>
<evidence type="ECO:0000313" key="5">
    <source>
        <dbReference type="Proteomes" id="UP000739565"/>
    </source>
</evidence>
<dbReference type="InterPro" id="IPR042183">
    <property type="entry name" value="MmgE/PrpD_sf_1"/>
</dbReference>
<dbReference type="PANTHER" id="PTHR16943">
    <property type="entry name" value="2-METHYLCITRATE DEHYDRATASE-RELATED"/>
    <property type="match status" value="1"/>
</dbReference>
<feature type="domain" description="MmgE/PrpD N-terminal" evidence="2">
    <location>
        <begin position="11"/>
        <end position="250"/>
    </location>
</feature>
<comment type="caution">
    <text evidence="4">The sequence shown here is derived from an EMBL/GenBank/DDBJ whole genome shotgun (WGS) entry which is preliminary data.</text>
</comment>